<dbReference type="InterPro" id="IPR016032">
    <property type="entry name" value="Sig_transdc_resp-reg_C-effctor"/>
</dbReference>
<evidence type="ECO:0000256" key="4">
    <source>
        <dbReference type="SAM" id="Phobius"/>
    </source>
</evidence>
<dbReference type="SMART" id="SM00421">
    <property type="entry name" value="HTH_LUXR"/>
    <property type="match status" value="1"/>
</dbReference>
<gene>
    <name evidence="6" type="ORF">EQG68_02570</name>
</gene>
<dbReference type="Gene3D" id="1.10.10.10">
    <property type="entry name" value="Winged helix-like DNA-binding domain superfamily/Winged helix DNA-binding domain"/>
    <property type="match status" value="1"/>
</dbReference>
<dbReference type="PANTHER" id="PTHR44688">
    <property type="entry name" value="DNA-BINDING TRANSCRIPTIONAL ACTIVATOR DEVR_DOSR"/>
    <property type="match status" value="1"/>
</dbReference>
<dbReference type="PANTHER" id="PTHR44688:SF16">
    <property type="entry name" value="DNA-BINDING TRANSCRIPTIONAL ACTIVATOR DEVR_DOSR"/>
    <property type="match status" value="1"/>
</dbReference>
<evidence type="ECO:0000259" key="5">
    <source>
        <dbReference type="PROSITE" id="PS50043"/>
    </source>
</evidence>
<dbReference type="RefSeq" id="WP_129463217.1">
    <property type="nucleotide sequence ID" value="NZ_SBKQ01000002.1"/>
</dbReference>
<name>A0A4Q1KYK2_9FLAO</name>
<keyword evidence="4" id="KW-0472">Membrane</keyword>
<dbReference type="Proteomes" id="UP000289734">
    <property type="component" value="Unassembled WGS sequence"/>
</dbReference>
<feature type="transmembrane region" description="Helical" evidence="4">
    <location>
        <begin position="16"/>
        <end position="36"/>
    </location>
</feature>
<evidence type="ECO:0000313" key="7">
    <source>
        <dbReference type="Proteomes" id="UP000289734"/>
    </source>
</evidence>
<evidence type="ECO:0000256" key="2">
    <source>
        <dbReference type="ARBA" id="ARBA00023125"/>
    </source>
</evidence>
<feature type="transmembrane region" description="Helical" evidence="4">
    <location>
        <begin position="63"/>
        <end position="83"/>
    </location>
</feature>
<evidence type="ECO:0000256" key="1">
    <source>
        <dbReference type="ARBA" id="ARBA00023015"/>
    </source>
</evidence>
<evidence type="ECO:0000256" key="3">
    <source>
        <dbReference type="ARBA" id="ARBA00023163"/>
    </source>
</evidence>
<protein>
    <submittedName>
        <fullName evidence="6">LuxR family transcriptional regulator</fullName>
    </submittedName>
</protein>
<dbReference type="InterPro" id="IPR036388">
    <property type="entry name" value="WH-like_DNA-bd_sf"/>
</dbReference>
<keyword evidence="3" id="KW-0804">Transcription</keyword>
<dbReference type="PRINTS" id="PR00038">
    <property type="entry name" value="HTHLUXR"/>
</dbReference>
<dbReference type="OrthoDB" id="9807565at2"/>
<dbReference type="AlphaFoldDB" id="A0A4Q1KYK2"/>
<evidence type="ECO:0000313" key="6">
    <source>
        <dbReference type="EMBL" id="RXR34810.1"/>
    </source>
</evidence>
<dbReference type="GO" id="GO:0006355">
    <property type="term" value="P:regulation of DNA-templated transcription"/>
    <property type="evidence" value="ECO:0007669"/>
    <property type="project" value="InterPro"/>
</dbReference>
<keyword evidence="4" id="KW-1133">Transmembrane helix</keyword>
<comment type="caution">
    <text evidence="6">The sequence shown here is derived from an EMBL/GenBank/DDBJ whole genome shotgun (WGS) entry which is preliminary data.</text>
</comment>
<feature type="domain" description="HTH luxR-type" evidence="5">
    <location>
        <begin position="91"/>
        <end position="156"/>
    </location>
</feature>
<dbReference type="PROSITE" id="PS50043">
    <property type="entry name" value="HTH_LUXR_2"/>
    <property type="match status" value="1"/>
</dbReference>
<organism evidence="6 7">
    <name type="scientific">Flavobacterium piscinae</name>
    <dbReference type="NCBI Taxonomy" id="2506424"/>
    <lineage>
        <taxon>Bacteria</taxon>
        <taxon>Pseudomonadati</taxon>
        <taxon>Bacteroidota</taxon>
        <taxon>Flavobacteriia</taxon>
        <taxon>Flavobacteriales</taxon>
        <taxon>Flavobacteriaceae</taxon>
        <taxon>Flavobacterium</taxon>
    </lineage>
</organism>
<dbReference type="Pfam" id="PF00196">
    <property type="entry name" value="GerE"/>
    <property type="match status" value="1"/>
</dbReference>
<dbReference type="GO" id="GO:0003677">
    <property type="term" value="F:DNA binding"/>
    <property type="evidence" value="ECO:0007669"/>
    <property type="project" value="UniProtKB-KW"/>
</dbReference>
<dbReference type="SUPFAM" id="SSF46894">
    <property type="entry name" value="C-terminal effector domain of the bipartite response regulators"/>
    <property type="match status" value="1"/>
</dbReference>
<keyword evidence="7" id="KW-1185">Reference proteome</keyword>
<accession>A0A4Q1KYK2</accession>
<keyword evidence="1" id="KW-0805">Transcription regulation</keyword>
<keyword evidence="4" id="KW-0812">Transmembrane</keyword>
<dbReference type="EMBL" id="SBKQ01000002">
    <property type="protein sequence ID" value="RXR34810.1"/>
    <property type="molecule type" value="Genomic_DNA"/>
</dbReference>
<sequence length="159" mass="18650">MIYKLSNQMQLMKKDYINFVLLFITSVLLLSISSVINKIKLYKVNEDIYSPITVVDLSKINKINIILFLLGIILLFTALRYLYCFLKKNKLENKFAQLTKSEKRIVLSICENKFNKEIAAEFNISISTLKTHINNINKKMEINSRRELIELKNKLKTKN</sequence>
<proteinExistence type="predicted"/>
<dbReference type="InterPro" id="IPR000792">
    <property type="entry name" value="Tscrpt_reg_LuxR_C"/>
</dbReference>
<keyword evidence="2" id="KW-0238">DNA-binding</keyword>
<reference evidence="7" key="1">
    <citation type="submission" date="2019-01" db="EMBL/GenBank/DDBJ databases">
        <title>Cytophagaceae bacterium strain CAR-16.</title>
        <authorList>
            <person name="Chen W.-M."/>
        </authorList>
    </citation>
    <scope>NUCLEOTIDE SEQUENCE [LARGE SCALE GENOMIC DNA]</scope>
    <source>
        <strain evidence="7">ICH-30</strain>
    </source>
</reference>